<accession>A0A3P6THE0</accession>
<keyword evidence="3" id="KW-1185">Reference proteome</keyword>
<dbReference type="AlphaFoldDB" id="A0A3P6THE0"/>
<feature type="compositionally biased region" description="Polar residues" evidence="1">
    <location>
        <begin position="63"/>
        <end position="89"/>
    </location>
</feature>
<feature type="region of interest" description="Disordered" evidence="1">
    <location>
        <begin position="56"/>
        <end position="89"/>
    </location>
</feature>
<dbReference type="Proteomes" id="UP000271889">
    <property type="component" value="Unassembled WGS sequence"/>
</dbReference>
<name>A0A3P6THE0_CYLGO</name>
<sequence length="130" mass="14517">MYFRIQTNGLLVDGVLVLQERNLYLVRNEAIFGGERNLLKSAPYGNTVDAVSTESRAPGIYSLTGNDDPASTSGNSHSDLQSLNGNGSTRSCREIVKREYENNLIGCHFLENSEEVSFSMPRRDPQDFWP</sequence>
<organism evidence="2 3">
    <name type="scientific">Cylicostephanus goldi</name>
    <name type="common">Nematode worm</name>
    <dbReference type="NCBI Taxonomy" id="71465"/>
    <lineage>
        <taxon>Eukaryota</taxon>
        <taxon>Metazoa</taxon>
        <taxon>Ecdysozoa</taxon>
        <taxon>Nematoda</taxon>
        <taxon>Chromadorea</taxon>
        <taxon>Rhabditida</taxon>
        <taxon>Rhabditina</taxon>
        <taxon>Rhabditomorpha</taxon>
        <taxon>Strongyloidea</taxon>
        <taxon>Strongylidae</taxon>
        <taxon>Cylicostephanus</taxon>
    </lineage>
</organism>
<gene>
    <name evidence="2" type="ORF">CGOC_LOCUS5793</name>
</gene>
<evidence type="ECO:0000313" key="2">
    <source>
        <dbReference type="EMBL" id="VDK64011.1"/>
    </source>
</evidence>
<dbReference type="EMBL" id="UYRV01017954">
    <property type="protein sequence ID" value="VDK64011.1"/>
    <property type="molecule type" value="Genomic_DNA"/>
</dbReference>
<evidence type="ECO:0000313" key="3">
    <source>
        <dbReference type="Proteomes" id="UP000271889"/>
    </source>
</evidence>
<protein>
    <submittedName>
        <fullName evidence="2">Uncharacterized protein</fullName>
    </submittedName>
</protein>
<reference evidence="2 3" key="1">
    <citation type="submission" date="2018-11" db="EMBL/GenBank/DDBJ databases">
        <authorList>
            <consortium name="Pathogen Informatics"/>
        </authorList>
    </citation>
    <scope>NUCLEOTIDE SEQUENCE [LARGE SCALE GENOMIC DNA]</scope>
</reference>
<evidence type="ECO:0000256" key="1">
    <source>
        <dbReference type="SAM" id="MobiDB-lite"/>
    </source>
</evidence>
<proteinExistence type="predicted"/>